<protein>
    <recommendedName>
        <fullName evidence="2">Retrovirus-related Pol polyprotein from transposon TNT 1-94-like beta-barrel domain-containing protein</fullName>
    </recommendedName>
</protein>
<feature type="domain" description="Retrovirus-related Pol polyprotein from transposon TNT 1-94-like beta-barrel" evidence="2">
    <location>
        <begin position="417"/>
        <end position="496"/>
    </location>
</feature>
<accession>A0A1B5V9S7</accession>
<name>A0A1B5V9S7_USTVR</name>
<feature type="compositionally biased region" description="Polar residues" evidence="1">
    <location>
        <begin position="393"/>
        <end position="403"/>
    </location>
</feature>
<evidence type="ECO:0000256" key="1">
    <source>
        <dbReference type="SAM" id="MobiDB-lite"/>
    </source>
</evidence>
<dbReference type="Pfam" id="PF22936">
    <property type="entry name" value="Pol_BBD"/>
    <property type="match status" value="1"/>
</dbReference>
<sequence length="851" mass="94562">MATNTDLGNPANFQLLGSKDWFKWISIIEKFAVNENIWAYINPSVQDRPTLQQPVEPTASTIKPHASSILDLDDSDFTRLQYMTNVYRTALQDYKDKKKALVNIQRWIIATIGNYYDTISQENDVAAQLYLLKQRLQPTTWDYEKDIRQRYTAVLQSPNRTKISSWITSYKKVLAEAININLPDTQGLRPTQDFIDAVESIAPAFSNYWKNRIKEKQRNNKEGWEKKIPDGHYISDLFEQEFATQQRAQGAFASFQDMDTTMDANKNQQNQQKTTNITKPKQPCICGLFHRWEDCYILNQQKAPKDWKPNTTILNKIQSKFSSDQRFKDIVIKALQAKGITINPIVLYQPSSTSTTSQPSKSLGSAFASEDSNTLHNLVQPEPTISSTTITSPQASLPITSPQASLSTTPYPLKDSWILDSGSNIHITNNKDRLLDYVPNIEPETAFAGESNPSILGYGRVRLNTNRGIFELLHVAYIPTFHTNVASLERFMRANYHWNSQTGWITHNKDRLFYTNRMFGQQVIEYSEVAVATATTTTTGDTTVSYPTVITTTTGDTTVSYPTGTGDTTVSYPTEDTTVSYPSDDTTVSCPSTSTTSEDTTPPSSIISRDDPTIPDKNMSPPINNSAATQCTLSHPTPTTIAPATAVAISKNTQNASASEATATIWHNRLGHRDKTSLGIVDSEVTAPNSSAQNGSAERSGGITQIRDVTVDENNYDSGKAAAIPQRLKIYPSQYIDNASEYEDIDELYISHPSTTVIPVPPTLTQPYIPSPTLPSTPIPTSEQTIPSKQQHLTVQLPTPASTHPSEASAETSPALRRSARLASKNTSSTAFIRNFFLGTEKCLHRPLIPP</sequence>
<gene>
    <name evidence="3" type="ORF">UVI_02064470</name>
</gene>
<proteinExistence type="predicted"/>
<dbReference type="InterPro" id="IPR054722">
    <property type="entry name" value="PolX-like_BBD"/>
</dbReference>
<evidence type="ECO:0000313" key="4">
    <source>
        <dbReference type="Proteomes" id="UP000054053"/>
    </source>
</evidence>
<dbReference type="Proteomes" id="UP000054053">
    <property type="component" value="Unassembled WGS sequence"/>
</dbReference>
<feature type="compositionally biased region" description="Polar residues" evidence="1">
    <location>
        <begin position="566"/>
        <end position="581"/>
    </location>
</feature>
<reference evidence="4" key="1">
    <citation type="journal article" date="2016" name="Genome Announc.">
        <title>Genome sequence of Ustilaginoidea virens IPU010, a rice pathogenic fungus causing false smut.</title>
        <authorList>
            <person name="Kumagai T."/>
            <person name="Ishii T."/>
            <person name="Terai G."/>
            <person name="Umemura M."/>
            <person name="Machida M."/>
            <person name="Asai K."/>
        </authorList>
    </citation>
    <scope>NUCLEOTIDE SEQUENCE [LARGE SCALE GENOMIC DNA]</scope>
    <source>
        <strain evidence="4">IPU010</strain>
    </source>
</reference>
<organism evidence="3 4">
    <name type="scientific">Ustilaginoidea virens</name>
    <name type="common">Rice false smut fungus</name>
    <name type="synonym">Villosiclava virens</name>
    <dbReference type="NCBI Taxonomy" id="1159556"/>
    <lineage>
        <taxon>Eukaryota</taxon>
        <taxon>Fungi</taxon>
        <taxon>Dikarya</taxon>
        <taxon>Ascomycota</taxon>
        <taxon>Pezizomycotina</taxon>
        <taxon>Sordariomycetes</taxon>
        <taxon>Hypocreomycetidae</taxon>
        <taxon>Hypocreales</taxon>
        <taxon>Clavicipitaceae</taxon>
        <taxon>Ustilaginoidea</taxon>
    </lineage>
</organism>
<comment type="caution">
    <text evidence="3">The sequence shown here is derived from an EMBL/GenBank/DDBJ whole genome shotgun (WGS) entry which is preliminary data.</text>
</comment>
<dbReference type="EMBL" id="BBTG02000131">
    <property type="protein sequence ID" value="GAT31451.1"/>
    <property type="molecule type" value="Genomic_DNA"/>
</dbReference>
<feature type="region of interest" description="Disordered" evidence="1">
    <location>
        <begin position="796"/>
        <end position="824"/>
    </location>
</feature>
<feature type="compositionally biased region" description="Polar residues" evidence="1">
    <location>
        <begin position="796"/>
        <end position="812"/>
    </location>
</feature>
<feature type="compositionally biased region" description="Low complexity" evidence="1">
    <location>
        <begin position="582"/>
        <end position="607"/>
    </location>
</feature>
<dbReference type="AlphaFoldDB" id="A0A1B5V9S7"/>
<evidence type="ECO:0000259" key="2">
    <source>
        <dbReference type="Pfam" id="PF22936"/>
    </source>
</evidence>
<evidence type="ECO:0000313" key="3">
    <source>
        <dbReference type="EMBL" id="GAT31451.1"/>
    </source>
</evidence>
<feature type="region of interest" description="Disordered" evidence="1">
    <location>
        <begin position="561"/>
        <end position="620"/>
    </location>
</feature>
<feature type="region of interest" description="Disordered" evidence="1">
    <location>
        <begin position="384"/>
        <end position="403"/>
    </location>
</feature>